<dbReference type="InterPro" id="IPR051198">
    <property type="entry name" value="BchE-like"/>
</dbReference>
<keyword evidence="5" id="KW-0479">Metal-binding</keyword>
<protein>
    <submittedName>
        <fullName evidence="10">Radical SAM protein</fullName>
    </submittedName>
</protein>
<dbReference type="PANTHER" id="PTHR43409">
    <property type="entry name" value="ANAEROBIC MAGNESIUM-PROTOPORPHYRIN IX MONOMETHYL ESTER CYCLASE-RELATED"/>
    <property type="match status" value="1"/>
</dbReference>
<dbReference type="OrthoDB" id="9815044at2"/>
<evidence type="ECO:0000313" key="11">
    <source>
        <dbReference type="Proteomes" id="UP000463470"/>
    </source>
</evidence>
<evidence type="ECO:0000256" key="7">
    <source>
        <dbReference type="ARBA" id="ARBA00023014"/>
    </source>
</evidence>
<evidence type="ECO:0000256" key="6">
    <source>
        <dbReference type="ARBA" id="ARBA00023004"/>
    </source>
</evidence>
<comment type="cofactor">
    <cofactor evidence="1">
        <name>[4Fe-4S] cluster</name>
        <dbReference type="ChEBI" id="CHEBI:49883"/>
    </cofactor>
</comment>
<name>A0A845L4F1_9FIRM</name>
<dbReference type="Pfam" id="PF04055">
    <property type="entry name" value="Radical_SAM"/>
    <property type="match status" value="1"/>
</dbReference>
<feature type="domain" description="Radical SAM core" evidence="9">
    <location>
        <begin position="183"/>
        <end position="415"/>
    </location>
</feature>
<dbReference type="GO" id="GO:0051539">
    <property type="term" value="F:4 iron, 4 sulfur cluster binding"/>
    <property type="evidence" value="ECO:0007669"/>
    <property type="project" value="UniProtKB-KW"/>
</dbReference>
<dbReference type="CDD" id="cd01335">
    <property type="entry name" value="Radical_SAM"/>
    <property type="match status" value="1"/>
</dbReference>
<dbReference type="Gene3D" id="3.80.30.20">
    <property type="entry name" value="tm_1862 like domain"/>
    <property type="match status" value="1"/>
</dbReference>
<dbReference type="InterPro" id="IPR006638">
    <property type="entry name" value="Elp3/MiaA/NifB-like_rSAM"/>
</dbReference>
<dbReference type="GO" id="GO:0003824">
    <property type="term" value="F:catalytic activity"/>
    <property type="evidence" value="ECO:0007669"/>
    <property type="project" value="InterPro"/>
</dbReference>
<accession>A0A845L4F1</accession>
<keyword evidence="2" id="KW-0489">Methyltransferase</keyword>
<evidence type="ECO:0000256" key="4">
    <source>
        <dbReference type="ARBA" id="ARBA00022691"/>
    </source>
</evidence>
<keyword evidence="11" id="KW-1185">Reference proteome</keyword>
<organism evidence="10 11">
    <name type="scientific">Heliomicrobium undosum</name>
    <dbReference type="NCBI Taxonomy" id="121734"/>
    <lineage>
        <taxon>Bacteria</taxon>
        <taxon>Bacillati</taxon>
        <taxon>Bacillota</taxon>
        <taxon>Clostridia</taxon>
        <taxon>Eubacteriales</taxon>
        <taxon>Heliobacteriaceae</taxon>
        <taxon>Heliomicrobium</taxon>
    </lineage>
</organism>
<dbReference type="EMBL" id="WXEY01000015">
    <property type="protein sequence ID" value="MZP30586.1"/>
    <property type="molecule type" value="Genomic_DNA"/>
</dbReference>
<dbReference type="InterPro" id="IPR006158">
    <property type="entry name" value="Cobalamin-bd"/>
</dbReference>
<dbReference type="PROSITE" id="PS51332">
    <property type="entry name" value="B12_BINDING"/>
    <property type="match status" value="1"/>
</dbReference>
<comment type="caution">
    <text evidence="10">The sequence shown here is derived from an EMBL/GenBank/DDBJ whole genome shotgun (WGS) entry which is preliminary data.</text>
</comment>
<dbReference type="PANTHER" id="PTHR43409:SF7">
    <property type="entry name" value="BLL1977 PROTEIN"/>
    <property type="match status" value="1"/>
</dbReference>
<evidence type="ECO:0000256" key="2">
    <source>
        <dbReference type="ARBA" id="ARBA00022603"/>
    </source>
</evidence>
<proteinExistence type="predicted"/>
<evidence type="ECO:0000313" key="10">
    <source>
        <dbReference type="EMBL" id="MZP30586.1"/>
    </source>
</evidence>
<dbReference type="GO" id="GO:0046872">
    <property type="term" value="F:metal ion binding"/>
    <property type="evidence" value="ECO:0007669"/>
    <property type="project" value="UniProtKB-KW"/>
</dbReference>
<dbReference type="Proteomes" id="UP000463470">
    <property type="component" value="Unassembled WGS sequence"/>
</dbReference>
<evidence type="ECO:0000256" key="3">
    <source>
        <dbReference type="ARBA" id="ARBA00022679"/>
    </source>
</evidence>
<dbReference type="RefSeq" id="WP_161259105.1">
    <property type="nucleotide sequence ID" value="NZ_WXEY01000015.1"/>
</dbReference>
<evidence type="ECO:0000256" key="1">
    <source>
        <dbReference type="ARBA" id="ARBA00001966"/>
    </source>
</evidence>
<sequence>MSDRKTVLLLHVQRVIAGSSAGVSSYLGLFYLAGMLERSGYAPWVFHGKAHQVPEVLEREKAKGPISAVGLACDYENRTAVEGLCRWAKANLDCPVIVGGPQAPGLSEDFFLRSRCDYVVVGEAEETLPELLDCLLRGKGTVEEIHGVVWLDEAGKLRKSPPREPVADLDRLPFPAYHRSLHREAEYGQTLFTGRGCPFSCAFCYQSNHQRRVRLRAMKQVMAEIRSNLEQNRRLKYIIVSDDTFTLYPERVDAFCRGMDDIRQNRDLVWYCEGHVKLLARWPEMLQRMAQSGLVRLQIGIETGDQAVLDLYGKQVTVDEIVRVAQQAVEAGIPQLAANLIIGGPLEGNGETLERTAALAERLLTVAPGVIDISTGFLRPYPGTAIARTPGSFGLEIHDPDGSKSVDDFPLITPEGMTLEEVVSARLRISHHIVRVMGRLLREGKVADGTILSQYRLAERYGITSVWYTEFFSKDPCLHEYFRLLAKGAARAIEDVPPEEKPFWRPQRTMEIHNTVTFDAGYPRIGDYVFSPLEFELLLRCTAKATYQEVMDSLFRGFGDRYDDREDFDETVERIWREYDRRRWVVFCRR</sequence>
<dbReference type="InterPro" id="IPR034466">
    <property type="entry name" value="Methyltransferase_Class_B"/>
</dbReference>
<dbReference type="CDD" id="cd02068">
    <property type="entry name" value="radical_SAM_B12_BD"/>
    <property type="match status" value="1"/>
</dbReference>
<keyword evidence="7" id="KW-0411">Iron-sulfur</keyword>
<dbReference type="SFLD" id="SFLDG01123">
    <property type="entry name" value="methyltransferase_(Class_B)"/>
    <property type="match status" value="1"/>
</dbReference>
<dbReference type="AlphaFoldDB" id="A0A845L4F1"/>
<evidence type="ECO:0000256" key="5">
    <source>
        <dbReference type="ARBA" id="ARBA00022723"/>
    </source>
</evidence>
<dbReference type="InterPro" id="IPR023404">
    <property type="entry name" value="rSAM_horseshoe"/>
</dbReference>
<dbReference type="SMART" id="SM00729">
    <property type="entry name" value="Elp3"/>
    <property type="match status" value="1"/>
</dbReference>
<dbReference type="SUPFAM" id="SSF102114">
    <property type="entry name" value="Radical SAM enzymes"/>
    <property type="match status" value="1"/>
</dbReference>
<evidence type="ECO:0000259" key="9">
    <source>
        <dbReference type="PROSITE" id="PS51918"/>
    </source>
</evidence>
<dbReference type="SFLD" id="SFLDG01082">
    <property type="entry name" value="B12-binding_domain_containing"/>
    <property type="match status" value="1"/>
</dbReference>
<dbReference type="Pfam" id="PF02310">
    <property type="entry name" value="B12-binding"/>
    <property type="match status" value="1"/>
</dbReference>
<dbReference type="InterPro" id="IPR007197">
    <property type="entry name" value="rSAM"/>
</dbReference>
<dbReference type="PROSITE" id="PS51918">
    <property type="entry name" value="RADICAL_SAM"/>
    <property type="match status" value="1"/>
</dbReference>
<gene>
    <name evidence="10" type="ORF">GTO91_12765</name>
</gene>
<keyword evidence="3" id="KW-0808">Transferase</keyword>
<feature type="domain" description="B12-binding" evidence="8">
    <location>
        <begin position="12"/>
        <end position="142"/>
    </location>
</feature>
<keyword evidence="4" id="KW-0949">S-adenosyl-L-methionine</keyword>
<reference evidence="10 11" key="1">
    <citation type="submission" date="2020-01" db="EMBL/GenBank/DDBJ databases">
        <title>Whole-genome sequence of Heliobacterium undosum DSM 13378.</title>
        <authorList>
            <person name="Kyndt J.A."/>
            <person name="Meyer T.E."/>
        </authorList>
    </citation>
    <scope>NUCLEOTIDE SEQUENCE [LARGE SCALE GENOMIC DNA]</scope>
    <source>
        <strain evidence="10 11">DSM 13378</strain>
    </source>
</reference>
<keyword evidence="6" id="KW-0408">Iron</keyword>
<dbReference type="Gene3D" id="3.40.50.280">
    <property type="entry name" value="Cobalamin-binding domain"/>
    <property type="match status" value="1"/>
</dbReference>
<evidence type="ECO:0000259" key="8">
    <source>
        <dbReference type="PROSITE" id="PS51332"/>
    </source>
</evidence>
<dbReference type="GO" id="GO:0031419">
    <property type="term" value="F:cobalamin binding"/>
    <property type="evidence" value="ECO:0007669"/>
    <property type="project" value="InterPro"/>
</dbReference>
<dbReference type="SFLD" id="SFLDS00029">
    <property type="entry name" value="Radical_SAM"/>
    <property type="match status" value="1"/>
</dbReference>
<dbReference type="InterPro" id="IPR058240">
    <property type="entry name" value="rSAM_sf"/>
</dbReference>